<dbReference type="EMBL" id="UYRT01016020">
    <property type="protein sequence ID" value="VDK55558.1"/>
    <property type="molecule type" value="Genomic_DNA"/>
</dbReference>
<dbReference type="AlphaFoldDB" id="A0A183DD77"/>
<reference evidence="3" key="1">
    <citation type="submission" date="2016-06" db="UniProtKB">
        <authorList>
            <consortium name="WormBaseParasite"/>
        </authorList>
    </citation>
    <scope>IDENTIFICATION</scope>
</reference>
<reference evidence="1 2" key="2">
    <citation type="submission" date="2018-11" db="EMBL/GenBank/DDBJ databases">
        <authorList>
            <consortium name="Pathogen Informatics"/>
        </authorList>
    </citation>
    <scope>NUCLEOTIDE SEQUENCE [LARGE SCALE GENOMIC DNA]</scope>
</reference>
<evidence type="ECO:0000313" key="1">
    <source>
        <dbReference type="EMBL" id="VDK55558.1"/>
    </source>
</evidence>
<dbReference type="Proteomes" id="UP000271098">
    <property type="component" value="Unassembled WGS sequence"/>
</dbReference>
<keyword evidence="2" id="KW-1185">Reference proteome</keyword>
<accession>A0A183DD77</accession>
<protein>
    <submittedName>
        <fullName evidence="3">N-acetylmuramoyl-L-alanine amidase</fullName>
    </submittedName>
</protein>
<sequence length="57" mass="6540">MDLTDRRRQHIHNFLMWHRNNALGIDFDDTVPNTNTTTFGNTTAQQTANLKRANIAA</sequence>
<name>A0A183DD77_9BILA</name>
<gene>
    <name evidence="1" type="ORF">GPUH_LOCUS6667</name>
</gene>
<organism evidence="3">
    <name type="scientific">Gongylonema pulchrum</name>
    <dbReference type="NCBI Taxonomy" id="637853"/>
    <lineage>
        <taxon>Eukaryota</taxon>
        <taxon>Metazoa</taxon>
        <taxon>Ecdysozoa</taxon>
        <taxon>Nematoda</taxon>
        <taxon>Chromadorea</taxon>
        <taxon>Rhabditida</taxon>
        <taxon>Spirurina</taxon>
        <taxon>Spiruromorpha</taxon>
        <taxon>Spiruroidea</taxon>
        <taxon>Gongylonematidae</taxon>
        <taxon>Gongylonema</taxon>
    </lineage>
</organism>
<evidence type="ECO:0000313" key="2">
    <source>
        <dbReference type="Proteomes" id="UP000271098"/>
    </source>
</evidence>
<proteinExistence type="predicted"/>
<dbReference type="WBParaSite" id="GPUH_0000667701-mRNA-1">
    <property type="protein sequence ID" value="GPUH_0000667701-mRNA-1"/>
    <property type="gene ID" value="GPUH_0000667701"/>
</dbReference>
<evidence type="ECO:0000313" key="3">
    <source>
        <dbReference type="WBParaSite" id="GPUH_0000667701-mRNA-1"/>
    </source>
</evidence>